<dbReference type="AlphaFoldDB" id="A0A4Y7RFI2"/>
<evidence type="ECO:0000313" key="10">
    <source>
        <dbReference type="Proteomes" id="UP000298324"/>
    </source>
</evidence>
<dbReference type="PANTHER" id="PTHR10099">
    <property type="entry name" value="PHOSPHORIBOSYLFORMYLGLYCINAMIDINE SYNTHASE"/>
    <property type="match status" value="1"/>
</dbReference>
<keyword evidence="7 8" id="KW-0315">Glutamine amidotransferase</keyword>
<organism evidence="9 10">
    <name type="scientific">Pelotomaculum schinkii</name>
    <dbReference type="NCBI Taxonomy" id="78350"/>
    <lineage>
        <taxon>Bacteria</taxon>
        <taxon>Bacillati</taxon>
        <taxon>Bacillota</taxon>
        <taxon>Clostridia</taxon>
        <taxon>Eubacteriales</taxon>
        <taxon>Desulfotomaculaceae</taxon>
        <taxon>Pelotomaculum</taxon>
    </lineage>
</organism>
<dbReference type="RefSeq" id="WP_190239077.1">
    <property type="nucleotide sequence ID" value="NZ_QFGA01000001.1"/>
</dbReference>
<protein>
    <recommendedName>
        <fullName evidence="8">Phosphoribosylformylglycinamidine synthase subunit PurQ</fullName>
        <shortName evidence="8">FGAM synthase</shortName>
        <ecNumber evidence="8">6.3.5.3</ecNumber>
    </recommendedName>
    <alternativeName>
        <fullName evidence="8">Formylglycinamide ribonucleotide amidotransferase subunit I</fullName>
        <shortName evidence="8">FGAR amidotransferase I</shortName>
        <shortName evidence="8">FGAR-AT I</shortName>
    </alternativeName>
    <alternativeName>
        <fullName evidence="8">Glutaminase PurQ</fullName>
        <ecNumber evidence="8">3.5.1.2</ecNumber>
    </alternativeName>
    <alternativeName>
        <fullName evidence="8">Phosphoribosylformylglycinamidine synthase subunit I</fullName>
    </alternativeName>
</protein>
<dbReference type="InterPro" id="IPR029062">
    <property type="entry name" value="Class_I_gatase-like"/>
</dbReference>
<comment type="subunit">
    <text evidence="8">Part of the FGAM synthase complex composed of 1 PurL, 1 PurQ and 2 PurS subunits.</text>
</comment>
<dbReference type="EC" id="6.3.5.3" evidence="8"/>
<keyword evidence="2 8" id="KW-0436">Ligase</keyword>
<comment type="function">
    <text evidence="8">Part of the phosphoribosylformylglycinamidine synthase complex involved in the purines biosynthetic pathway. Catalyzes the ATP-dependent conversion of formylglycinamide ribonucleotide (FGAR) and glutamine to yield formylglycinamidine ribonucleotide (FGAM) and glutamate. The FGAM synthase complex is composed of three subunits. PurQ produces an ammonia molecule by converting glutamine to glutamate. PurL transfers the ammonia molecule to FGAR to form FGAM in an ATP-dependent manner. PurS interacts with PurQ and PurL and is thought to assist in the transfer of the ammonia molecule from PurQ to PurL.</text>
</comment>
<name>A0A4Y7RFI2_9FIRM</name>
<evidence type="ECO:0000256" key="8">
    <source>
        <dbReference type="HAMAP-Rule" id="MF_00421"/>
    </source>
</evidence>
<dbReference type="InterPro" id="IPR010075">
    <property type="entry name" value="PRibForGlyAmidine_synth_PurQ"/>
</dbReference>
<feature type="active site" evidence="8">
    <location>
        <position position="222"/>
    </location>
</feature>
<dbReference type="GO" id="GO:0004642">
    <property type="term" value="F:phosphoribosylformylglycinamidine synthase activity"/>
    <property type="evidence" value="ECO:0007669"/>
    <property type="project" value="UniProtKB-UniRule"/>
</dbReference>
<feature type="active site" description="Nucleophile" evidence="8">
    <location>
        <position position="96"/>
    </location>
</feature>
<proteinExistence type="inferred from homology"/>
<comment type="catalytic activity">
    <reaction evidence="8">
        <text>L-glutamine + H2O = L-glutamate + NH4(+)</text>
        <dbReference type="Rhea" id="RHEA:15889"/>
        <dbReference type="ChEBI" id="CHEBI:15377"/>
        <dbReference type="ChEBI" id="CHEBI:28938"/>
        <dbReference type="ChEBI" id="CHEBI:29985"/>
        <dbReference type="ChEBI" id="CHEBI:58359"/>
        <dbReference type="EC" id="3.5.1.2"/>
    </reaction>
</comment>
<dbReference type="GO" id="GO:0004359">
    <property type="term" value="F:glutaminase activity"/>
    <property type="evidence" value="ECO:0007669"/>
    <property type="project" value="UniProtKB-EC"/>
</dbReference>
<comment type="catalytic activity">
    <reaction evidence="8">
        <text>N(2)-formyl-N(1)-(5-phospho-beta-D-ribosyl)glycinamide + L-glutamine + ATP + H2O = 2-formamido-N(1)-(5-O-phospho-beta-D-ribosyl)acetamidine + L-glutamate + ADP + phosphate + H(+)</text>
        <dbReference type="Rhea" id="RHEA:17129"/>
        <dbReference type="ChEBI" id="CHEBI:15377"/>
        <dbReference type="ChEBI" id="CHEBI:15378"/>
        <dbReference type="ChEBI" id="CHEBI:29985"/>
        <dbReference type="ChEBI" id="CHEBI:30616"/>
        <dbReference type="ChEBI" id="CHEBI:43474"/>
        <dbReference type="ChEBI" id="CHEBI:58359"/>
        <dbReference type="ChEBI" id="CHEBI:147286"/>
        <dbReference type="ChEBI" id="CHEBI:147287"/>
        <dbReference type="ChEBI" id="CHEBI:456216"/>
        <dbReference type="EC" id="6.3.5.3"/>
    </reaction>
</comment>
<dbReference type="CDD" id="cd01740">
    <property type="entry name" value="GATase1_FGAR_AT"/>
    <property type="match status" value="1"/>
</dbReference>
<dbReference type="GO" id="GO:0005524">
    <property type="term" value="F:ATP binding"/>
    <property type="evidence" value="ECO:0007669"/>
    <property type="project" value="UniProtKB-KW"/>
</dbReference>
<dbReference type="PIRSF" id="PIRSF001586">
    <property type="entry name" value="FGAM_synth_I"/>
    <property type="match status" value="1"/>
</dbReference>
<evidence type="ECO:0000256" key="6">
    <source>
        <dbReference type="ARBA" id="ARBA00022840"/>
    </source>
</evidence>
<gene>
    <name evidence="8 9" type="primary">purQ</name>
    <name evidence="9" type="ORF">Psch_00618</name>
</gene>
<dbReference type="NCBIfam" id="TIGR01737">
    <property type="entry name" value="FGAM_synth_I"/>
    <property type="match status" value="1"/>
</dbReference>
<comment type="pathway">
    <text evidence="8">Purine metabolism; IMP biosynthesis via de novo pathway; 5-amino-1-(5-phospho-D-ribosyl)imidazole from N(2)-formyl-N(1)-(5-phospho-D-ribosyl)glycinamide: step 1/2.</text>
</comment>
<keyword evidence="10" id="KW-1185">Reference proteome</keyword>
<dbReference type="EC" id="3.5.1.2" evidence="8"/>
<evidence type="ECO:0000313" key="9">
    <source>
        <dbReference type="EMBL" id="TEB07077.1"/>
    </source>
</evidence>
<dbReference type="PANTHER" id="PTHR10099:SF1">
    <property type="entry name" value="PHOSPHORIBOSYLFORMYLGLYCINAMIDINE SYNTHASE"/>
    <property type="match status" value="1"/>
</dbReference>
<evidence type="ECO:0000256" key="3">
    <source>
        <dbReference type="ARBA" id="ARBA00022741"/>
    </source>
</evidence>
<evidence type="ECO:0000256" key="2">
    <source>
        <dbReference type="ARBA" id="ARBA00022598"/>
    </source>
</evidence>
<dbReference type="UniPathway" id="UPA00074">
    <property type="reaction ID" value="UER00128"/>
</dbReference>
<keyword evidence="1 8" id="KW-0963">Cytoplasm</keyword>
<dbReference type="HAMAP" id="MF_00421">
    <property type="entry name" value="PurQ"/>
    <property type="match status" value="1"/>
</dbReference>
<comment type="subcellular location">
    <subcellularLocation>
        <location evidence="8">Cytoplasm</location>
    </subcellularLocation>
</comment>
<dbReference type="Proteomes" id="UP000298324">
    <property type="component" value="Unassembled WGS sequence"/>
</dbReference>
<dbReference type="GO" id="GO:0006189">
    <property type="term" value="P:'de novo' IMP biosynthetic process"/>
    <property type="evidence" value="ECO:0007669"/>
    <property type="project" value="UniProtKB-UniRule"/>
</dbReference>
<dbReference type="PROSITE" id="PS51273">
    <property type="entry name" value="GATASE_TYPE_1"/>
    <property type="match status" value="1"/>
</dbReference>
<keyword evidence="5 8" id="KW-0378">Hydrolase</keyword>
<accession>A0A4Y7RFI2</accession>
<keyword evidence="3 8" id="KW-0547">Nucleotide-binding</keyword>
<dbReference type="EMBL" id="QFGA01000001">
    <property type="protein sequence ID" value="TEB07077.1"/>
    <property type="molecule type" value="Genomic_DNA"/>
</dbReference>
<comment type="caution">
    <text evidence="9">The sequence shown here is derived from an EMBL/GenBank/DDBJ whole genome shotgun (WGS) entry which is preliminary data.</text>
</comment>
<keyword evidence="6 8" id="KW-0067">ATP-binding</keyword>
<dbReference type="SUPFAM" id="SSF52317">
    <property type="entry name" value="Class I glutamine amidotransferase-like"/>
    <property type="match status" value="1"/>
</dbReference>
<feature type="active site" evidence="8">
    <location>
        <position position="224"/>
    </location>
</feature>
<evidence type="ECO:0000256" key="4">
    <source>
        <dbReference type="ARBA" id="ARBA00022755"/>
    </source>
</evidence>
<dbReference type="Pfam" id="PF13507">
    <property type="entry name" value="GATase_5"/>
    <property type="match status" value="1"/>
</dbReference>
<dbReference type="Gene3D" id="3.40.50.880">
    <property type="match status" value="1"/>
</dbReference>
<evidence type="ECO:0000256" key="1">
    <source>
        <dbReference type="ARBA" id="ARBA00022490"/>
    </source>
</evidence>
<evidence type="ECO:0000256" key="7">
    <source>
        <dbReference type="ARBA" id="ARBA00022962"/>
    </source>
</evidence>
<keyword evidence="4 8" id="KW-0658">Purine biosynthesis</keyword>
<dbReference type="GO" id="GO:0005737">
    <property type="term" value="C:cytoplasm"/>
    <property type="evidence" value="ECO:0007669"/>
    <property type="project" value="UniProtKB-SubCell"/>
</dbReference>
<sequence length="260" mass="28860">MLKPRVCILRTDGINCDEETFYAFNKAGAECRMVHVNQIRSGEEKLASYQILALPGGFSYGDDVHSGKILAVELASFLKEQLEEFVAAGKLVLGICNGFQVLVRTGLLPERHLGEINATLMANENSHFECRWVNLLVERSHCVFTRSLEGSIISVQVAHGEGKFYTAPATLQGIENRGQVVFRYAGPDGRPTVLYPHNPNGSLNAIAGVCDTTGRIMGMMPHPERFVEKTQHPNWRRMLSDTIPHGLAIFKNAVDYSKQM</sequence>
<dbReference type="SMART" id="SM01211">
    <property type="entry name" value="GATase_5"/>
    <property type="match status" value="1"/>
</dbReference>
<reference evidence="9 10" key="1">
    <citation type="journal article" date="2018" name="Environ. Microbiol.">
        <title>Novel energy conservation strategies and behaviour of Pelotomaculum schinkii driving syntrophic propionate catabolism.</title>
        <authorList>
            <person name="Hidalgo-Ahumada C.A.P."/>
            <person name="Nobu M.K."/>
            <person name="Narihiro T."/>
            <person name="Tamaki H."/>
            <person name="Liu W.T."/>
            <person name="Kamagata Y."/>
            <person name="Stams A.J.M."/>
            <person name="Imachi H."/>
            <person name="Sousa D.Z."/>
        </authorList>
    </citation>
    <scope>NUCLEOTIDE SEQUENCE [LARGE SCALE GENOMIC DNA]</scope>
    <source>
        <strain evidence="9 10">HH</strain>
    </source>
</reference>
<evidence type="ECO:0000256" key="5">
    <source>
        <dbReference type="ARBA" id="ARBA00022801"/>
    </source>
</evidence>